<keyword evidence="2" id="KW-1185">Reference proteome</keyword>
<evidence type="ECO:0000313" key="1">
    <source>
        <dbReference type="EMBL" id="KGM57479.1"/>
    </source>
</evidence>
<gene>
    <name evidence="1" type="ORF">N799_05270</name>
</gene>
<sequence>MLSSTMQEIHLTIDGQDLAPPAAVVSDTEETVVGEGGVAVLMKPIAGQRLTVEHAGGACVATLPDTLPGYETIVDLDCKENP</sequence>
<reference evidence="1 2" key="1">
    <citation type="journal article" date="2015" name="Stand. Genomic Sci.">
        <title>Genomic information of the arsenic-resistant bacterium Lysobacter arseniciresistens type strain ZS79(T) and comparison of Lysobacter draft genomes.</title>
        <authorList>
            <person name="Liu L."/>
            <person name="Zhang S."/>
            <person name="Luo M."/>
            <person name="Wang G."/>
        </authorList>
    </citation>
    <scope>NUCLEOTIDE SEQUENCE [LARGE SCALE GENOMIC DNA]</scope>
    <source>
        <strain evidence="1 2">ZS79</strain>
    </source>
</reference>
<comment type="caution">
    <text evidence="1">The sequence shown here is derived from an EMBL/GenBank/DDBJ whole genome shotgun (WGS) entry which is preliminary data.</text>
</comment>
<protein>
    <submittedName>
        <fullName evidence="1">Uncharacterized protein</fullName>
    </submittedName>
</protein>
<dbReference type="AlphaFoldDB" id="A0A0A0F3T7"/>
<dbReference type="EMBL" id="AVPT01000002">
    <property type="protein sequence ID" value="KGM57479.1"/>
    <property type="molecule type" value="Genomic_DNA"/>
</dbReference>
<evidence type="ECO:0000313" key="2">
    <source>
        <dbReference type="Proteomes" id="UP000029989"/>
    </source>
</evidence>
<dbReference type="Proteomes" id="UP000029989">
    <property type="component" value="Unassembled WGS sequence"/>
</dbReference>
<name>A0A0A0F3T7_9GAMM</name>
<accession>A0A0A0F3T7</accession>
<organism evidence="1 2">
    <name type="scientific">Lysobacter arseniciresistens ZS79</name>
    <dbReference type="NCBI Taxonomy" id="913325"/>
    <lineage>
        <taxon>Bacteria</taxon>
        <taxon>Pseudomonadati</taxon>
        <taxon>Pseudomonadota</taxon>
        <taxon>Gammaproteobacteria</taxon>
        <taxon>Lysobacterales</taxon>
        <taxon>Lysobacteraceae</taxon>
        <taxon>Novilysobacter</taxon>
    </lineage>
</organism>
<proteinExistence type="predicted"/>